<evidence type="ECO:0000256" key="2">
    <source>
        <dbReference type="ARBA" id="ARBA00011738"/>
    </source>
</evidence>
<keyword evidence="6" id="KW-1185">Reference proteome</keyword>
<dbReference type="PANTHER" id="PTHR21495">
    <property type="entry name" value="NUCLEOPORIN-RELATED"/>
    <property type="match status" value="1"/>
</dbReference>
<feature type="chain" id="PRO_5044532403" description="Dirigent protein" evidence="4">
    <location>
        <begin position="21"/>
        <end position="176"/>
    </location>
</feature>
<comment type="similarity">
    <text evidence="1 4">Belongs to the plant dirigent protein family.</text>
</comment>
<dbReference type="EMBL" id="JBEAFC010000012">
    <property type="protein sequence ID" value="KAL1534538.1"/>
    <property type="molecule type" value="Genomic_DNA"/>
</dbReference>
<dbReference type="AlphaFoldDB" id="A0ABD1FRQ4"/>
<evidence type="ECO:0000313" key="6">
    <source>
        <dbReference type="Proteomes" id="UP001567538"/>
    </source>
</evidence>
<proteinExistence type="inferred from homology"/>
<dbReference type="InterPro" id="IPR044859">
    <property type="entry name" value="Allene_oxi_cyc_Dirigent"/>
</dbReference>
<comment type="subcellular location">
    <subcellularLocation>
        <location evidence="4">Secreted</location>
        <location evidence="4">Extracellular space</location>
        <location evidence="4">Apoplast</location>
    </subcellularLocation>
</comment>
<comment type="subunit">
    <text evidence="2 4">Homodimer.</text>
</comment>
<organism evidence="5 6">
    <name type="scientific">Salvia divinorum</name>
    <name type="common">Maria pastora</name>
    <name type="synonym">Diviner's sage</name>
    <dbReference type="NCBI Taxonomy" id="28513"/>
    <lineage>
        <taxon>Eukaryota</taxon>
        <taxon>Viridiplantae</taxon>
        <taxon>Streptophyta</taxon>
        <taxon>Embryophyta</taxon>
        <taxon>Tracheophyta</taxon>
        <taxon>Spermatophyta</taxon>
        <taxon>Magnoliopsida</taxon>
        <taxon>eudicotyledons</taxon>
        <taxon>Gunneridae</taxon>
        <taxon>Pentapetalae</taxon>
        <taxon>asterids</taxon>
        <taxon>lamiids</taxon>
        <taxon>Lamiales</taxon>
        <taxon>Lamiaceae</taxon>
        <taxon>Nepetoideae</taxon>
        <taxon>Mentheae</taxon>
        <taxon>Salviinae</taxon>
        <taxon>Salvia</taxon>
        <taxon>Salvia subgen. Calosphace</taxon>
    </lineage>
</organism>
<comment type="caution">
    <text evidence="5">The sequence shown here is derived from an EMBL/GenBank/DDBJ whole genome shotgun (WGS) entry which is preliminary data.</text>
</comment>
<evidence type="ECO:0000313" key="5">
    <source>
        <dbReference type="EMBL" id="KAL1534538.1"/>
    </source>
</evidence>
<dbReference type="InterPro" id="IPR004265">
    <property type="entry name" value="Dirigent"/>
</dbReference>
<protein>
    <recommendedName>
        <fullName evidence="4">Dirigent protein</fullName>
    </recommendedName>
</protein>
<evidence type="ECO:0000256" key="4">
    <source>
        <dbReference type="RuleBase" id="RU363099"/>
    </source>
</evidence>
<evidence type="ECO:0000256" key="3">
    <source>
        <dbReference type="ARBA" id="ARBA00022525"/>
    </source>
</evidence>
<keyword evidence="3 4" id="KW-0964">Secreted</keyword>
<dbReference type="Gene3D" id="2.40.480.10">
    <property type="entry name" value="Allene oxide cyclase-like"/>
    <property type="match status" value="1"/>
</dbReference>
<name>A0ABD1FRQ4_SALDI</name>
<dbReference type="GO" id="GO:0009699">
    <property type="term" value="P:phenylpropanoid biosynthetic process"/>
    <property type="evidence" value="ECO:0007669"/>
    <property type="project" value="UniProtKB-ARBA"/>
</dbReference>
<keyword evidence="4" id="KW-0052">Apoplast</keyword>
<gene>
    <name evidence="5" type="ORF">AAHA92_30706</name>
</gene>
<feature type="signal peptide" evidence="4">
    <location>
        <begin position="1"/>
        <end position="20"/>
    </location>
</feature>
<reference evidence="5 6" key="1">
    <citation type="submission" date="2024-06" db="EMBL/GenBank/DDBJ databases">
        <title>A chromosome level genome sequence of Diviner's sage (Salvia divinorum).</title>
        <authorList>
            <person name="Ford S.A."/>
            <person name="Ro D.-K."/>
            <person name="Ness R.W."/>
            <person name="Phillips M.A."/>
        </authorList>
    </citation>
    <scope>NUCLEOTIDE SEQUENCE [LARGE SCALE GENOMIC DNA]</scope>
    <source>
        <strain evidence="5">SAF-2024a</strain>
        <tissue evidence="5">Leaf</tissue>
    </source>
</reference>
<sequence>MAPMKITLFLLLFLATFTYAKTKLGHHKEIEMTIYYHDYAGGPNATTIEIPRPSTGHLNYTRFGAMLCADDPITEGIEKDSVPIARGQVIYIISALDGSYAQILMSVVFINGKYKGSTIEIQGSYDQSLVTVPEAAVVGGTGKFRLAFGYATFEIVSYDSVTGYSLTRSNMTILHY</sequence>
<keyword evidence="4" id="KW-0732">Signal</keyword>
<dbReference type="Proteomes" id="UP001567538">
    <property type="component" value="Unassembled WGS sequence"/>
</dbReference>
<dbReference type="Pfam" id="PF03018">
    <property type="entry name" value="Dirigent"/>
    <property type="match status" value="1"/>
</dbReference>
<evidence type="ECO:0000256" key="1">
    <source>
        <dbReference type="ARBA" id="ARBA00010746"/>
    </source>
</evidence>
<accession>A0ABD1FRQ4</accession>
<dbReference type="GO" id="GO:0048046">
    <property type="term" value="C:apoplast"/>
    <property type="evidence" value="ECO:0007669"/>
    <property type="project" value="UniProtKB-SubCell"/>
</dbReference>
<comment type="function">
    <text evidence="4">Dirigent proteins impart stereoselectivity on the phenoxy radical-coupling reaction, yielding optically active lignans from two molecules of coniferyl alcohol in the biosynthesis of lignans, flavonolignans, and alkaloids and thus plays a central role in plant secondary metabolism.</text>
</comment>